<gene>
    <name evidence="2" type="ORF">F511_09988</name>
</gene>
<feature type="compositionally biased region" description="Low complexity" evidence="1">
    <location>
        <begin position="1"/>
        <end position="16"/>
    </location>
</feature>
<sequence length="93" mass="9595">MSGSSSSGSGSSNSGSPRTAFSSQCGGKPSSMQCVGVQGVCNLCGQLDTLLECVRWSVLSILLLHHKVVQVDRPEAGLSLRSSSISRDLVDPA</sequence>
<feature type="region of interest" description="Disordered" evidence="1">
    <location>
        <begin position="1"/>
        <end position="30"/>
    </location>
</feature>
<dbReference type="AlphaFoldDB" id="A0A2Z7AMZ4"/>
<reference evidence="2 3" key="1">
    <citation type="journal article" date="2015" name="Proc. Natl. Acad. Sci. U.S.A.">
        <title>The resurrection genome of Boea hygrometrica: A blueprint for survival of dehydration.</title>
        <authorList>
            <person name="Xiao L."/>
            <person name="Yang G."/>
            <person name="Zhang L."/>
            <person name="Yang X."/>
            <person name="Zhao S."/>
            <person name="Ji Z."/>
            <person name="Zhou Q."/>
            <person name="Hu M."/>
            <person name="Wang Y."/>
            <person name="Chen M."/>
            <person name="Xu Y."/>
            <person name="Jin H."/>
            <person name="Xiao X."/>
            <person name="Hu G."/>
            <person name="Bao F."/>
            <person name="Hu Y."/>
            <person name="Wan P."/>
            <person name="Li L."/>
            <person name="Deng X."/>
            <person name="Kuang T."/>
            <person name="Xiang C."/>
            <person name="Zhu J.K."/>
            <person name="Oliver M.J."/>
            <person name="He Y."/>
        </authorList>
    </citation>
    <scope>NUCLEOTIDE SEQUENCE [LARGE SCALE GENOMIC DNA]</scope>
    <source>
        <strain evidence="3">cv. XS01</strain>
    </source>
</reference>
<proteinExistence type="predicted"/>
<protein>
    <submittedName>
        <fullName evidence="2">Uncharacterized protein</fullName>
    </submittedName>
</protein>
<evidence type="ECO:0000313" key="2">
    <source>
        <dbReference type="EMBL" id="KZV20581.1"/>
    </source>
</evidence>
<organism evidence="2 3">
    <name type="scientific">Dorcoceras hygrometricum</name>
    <dbReference type="NCBI Taxonomy" id="472368"/>
    <lineage>
        <taxon>Eukaryota</taxon>
        <taxon>Viridiplantae</taxon>
        <taxon>Streptophyta</taxon>
        <taxon>Embryophyta</taxon>
        <taxon>Tracheophyta</taxon>
        <taxon>Spermatophyta</taxon>
        <taxon>Magnoliopsida</taxon>
        <taxon>eudicotyledons</taxon>
        <taxon>Gunneridae</taxon>
        <taxon>Pentapetalae</taxon>
        <taxon>asterids</taxon>
        <taxon>lamiids</taxon>
        <taxon>Lamiales</taxon>
        <taxon>Gesneriaceae</taxon>
        <taxon>Didymocarpoideae</taxon>
        <taxon>Trichosporeae</taxon>
        <taxon>Loxocarpinae</taxon>
        <taxon>Dorcoceras</taxon>
    </lineage>
</organism>
<evidence type="ECO:0000313" key="3">
    <source>
        <dbReference type="Proteomes" id="UP000250235"/>
    </source>
</evidence>
<dbReference type="EMBL" id="KV015606">
    <property type="protein sequence ID" value="KZV20581.1"/>
    <property type="molecule type" value="Genomic_DNA"/>
</dbReference>
<evidence type="ECO:0000256" key="1">
    <source>
        <dbReference type="SAM" id="MobiDB-lite"/>
    </source>
</evidence>
<feature type="compositionally biased region" description="Polar residues" evidence="1">
    <location>
        <begin position="17"/>
        <end position="30"/>
    </location>
</feature>
<accession>A0A2Z7AMZ4</accession>
<name>A0A2Z7AMZ4_9LAMI</name>
<keyword evidence="3" id="KW-1185">Reference proteome</keyword>
<dbReference type="Proteomes" id="UP000250235">
    <property type="component" value="Unassembled WGS sequence"/>
</dbReference>